<protein>
    <submittedName>
        <fullName evidence="1">Uncharacterized protein</fullName>
    </submittedName>
</protein>
<sequence>MSEPKEGLRAIANVDTNVVRAFGEEWTR</sequence>
<evidence type="ECO:0000313" key="1">
    <source>
        <dbReference type="EMBL" id="SVB81378.1"/>
    </source>
</evidence>
<feature type="non-terminal residue" evidence="1">
    <location>
        <position position="28"/>
    </location>
</feature>
<dbReference type="EMBL" id="UINC01058752">
    <property type="protein sequence ID" value="SVB81378.1"/>
    <property type="molecule type" value="Genomic_DNA"/>
</dbReference>
<gene>
    <name evidence="1" type="ORF">METZ01_LOCUS234232</name>
</gene>
<dbReference type="AlphaFoldDB" id="A0A382H272"/>
<organism evidence="1">
    <name type="scientific">marine metagenome</name>
    <dbReference type="NCBI Taxonomy" id="408172"/>
    <lineage>
        <taxon>unclassified sequences</taxon>
        <taxon>metagenomes</taxon>
        <taxon>ecological metagenomes</taxon>
    </lineage>
</organism>
<accession>A0A382H272</accession>
<proteinExistence type="predicted"/>
<reference evidence="1" key="1">
    <citation type="submission" date="2018-05" db="EMBL/GenBank/DDBJ databases">
        <authorList>
            <person name="Lanie J.A."/>
            <person name="Ng W.-L."/>
            <person name="Kazmierczak K.M."/>
            <person name="Andrzejewski T.M."/>
            <person name="Davidsen T.M."/>
            <person name="Wayne K.J."/>
            <person name="Tettelin H."/>
            <person name="Glass J.I."/>
            <person name="Rusch D."/>
            <person name="Podicherti R."/>
            <person name="Tsui H.-C.T."/>
            <person name="Winkler M.E."/>
        </authorList>
    </citation>
    <scope>NUCLEOTIDE SEQUENCE</scope>
</reference>
<name>A0A382H272_9ZZZZ</name>